<feature type="non-terminal residue" evidence="2">
    <location>
        <position position="1"/>
    </location>
</feature>
<proteinExistence type="predicted"/>
<dbReference type="Proteomes" id="UP000054266">
    <property type="component" value="Unassembled WGS sequence"/>
</dbReference>
<organism evidence="2 3">
    <name type="scientific">Phialophora macrospora</name>
    <dbReference type="NCBI Taxonomy" id="1851006"/>
    <lineage>
        <taxon>Eukaryota</taxon>
        <taxon>Fungi</taxon>
        <taxon>Dikarya</taxon>
        <taxon>Ascomycota</taxon>
        <taxon>Pezizomycotina</taxon>
        <taxon>Eurotiomycetes</taxon>
        <taxon>Chaetothyriomycetidae</taxon>
        <taxon>Chaetothyriales</taxon>
        <taxon>Herpotrichiellaceae</taxon>
        <taxon>Phialophora</taxon>
    </lineage>
</organism>
<feature type="region of interest" description="Disordered" evidence="1">
    <location>
        <begin position="23"/>
        <end position="103"/>
    </location>
</feature>
<dbReference type="AlphaFoldDB" id="A0A0D2FX76"/>
<accession>A0A0D2FX76</accession>
<evidence type="ECO:0000313" key="3">
    <source>
        <dbReference type="Proteomes" id="UP000054266"/>
    </source>
</evidence>
<reference evidence="2 3" key="1">
    <citation type="submission" date="2015-01" db="EMBL/GenBank/DDBJ databases">
        <title>The Genome Sequence of Capronia semiimmersa CBS27337.</title>
        <authorList>
            <consortium name="The Broad Institute Genomics Platform"/>
            <person name="Cuomo C."/>
            <person name="de Hoog S."/>
            <person name="Gorbushina A."/>
            <person name="Stielow B."/>
            <person name="Teixiera M."/>
            <person name="Abouelleil A."/>
            <person name="Chapman S.B."/>
            <person name="Priest M."/>
            <person name="Young S.K."/>
            <person name="Wortman J."/>
            <person name="Nusbaum C."/>
            <person name="Birren B."/>
        </authorList>
    </citation>
    <scope>NUCLEOTIDE SEQUENCE [LARGE SCALE GENOMIC DNA]</scope>
    <source>
        <strain evidence="2 3">CBS 27337</strain>
    </source>
</reference>
<dbReference type="HOGENOM" id="CLU_1547376_0_0_1"/>
<name>A0A0D2FX76_9EURO</name>
<gene>
    <name evidence="2" type="ORF">PV04_09442</name>
</gene>
<sequence>MGLIKTAMLAGAGMYVVNKFTQSRRDAPSQQDPNYNPRNSQQYIDNGVPQQQDYYTQPKQGGQQQQQQRVIPLEFTDRRSQKVPQQQQEGAQPQYRLTNDPNAPVPSYAYDTEGGYYYKANPRVVSAPAPQMPDSYNTTGSPPPQYHAYGQYRAEGFVEPDEIVSESEFGGVKNRRSGRRSGSGSGSAALLNTLMQNAGGLKDGKGKDLMNKFLK</sequence>
<evidence type="ECO:0000256" key="1">
    <source>
        <dbReference type="SAM" id="MobiDB-lite"/>
    </source>
</evidence>
<feature type="region of interest" description="Disordered" evidence="1">
    <location>
        <begin position="168"/>
        <end position="188"/>
    </location>
</feature>
<keyword evidence="3" id="KW-1185">Reference proteome</keyword>
<feature type="compositionally biased region" description="Polar residues" evidence="1">
    <location>
        <begin position="28"/>
        <end position="59"/>
    </location>
</feature>
<evidence type="ECO:0000313" key="2">
    <source>
        <dbReference type="EMBL" id="KIW64514.1"/>
    </source>
</evidence>
<protein>
    <submittedName>
        <fullName evidence="2">Uncharacterized protein</fullName>
    </submittedName>
</protein>
<dbReference type="EMBL" id="KN846961">
    <property type="protein sequence ID" value="KIW64514.1"/>
    <property type="molecule type" value="Genomic_DNA"/>
</dbReference>
<feature type="compositionally biased region" description="Low complexity" evidence="1">
    <location>
        <begin position="82"/>
        <end position="94"/>
    </location>
</feature>